<organism evidence="2 3">
    <name type="scientific">Pocillopora meandrina</name>
    <dbReference type="NCBI Taxonomy" id="46732"/>
    <lineage>
        <taxon>Eukaryota</taxon>
        <taxon>Metazoa</taxon>
        <taxon>Cnidaria</taxon>
        <taxon>Anthozoa</taxon>
        <taxon>Hexacorallia</taxon>
        <taxon>Scleractinia</taxon>
        <taxon>Astrocoeniina</taxon>
        <taxon>Pocilloporidae</taxon>
        <taxon>Pocillopora</taxon>
    </lineage>
</organism>
<evidence type="ECO:0000256" key="1">
    <source>
        <dbReference type="SAM" id="MobiDB-lite"/>
    </source>
</evidence>
<feature type="non-terminal residue" evidence="2">
    <location>
        <position position="1"/>
    </location>
</feature>
<feature type="region of interest" description="Disordered" evidence="1">
    <location>
        <begin position="159"/>
        <end position="200"/>
    </location>
</feature>
<dbReference type="AlphaFoldDB" id="A0AAU9XU28"/>
<comment type="caution">
    <text evidence="2">The sequence shown here is derived from an EMBL/GenBank/DDBJ whole genome shotgun (WGS) entry which is preliminary data.</text>
</comment>
<evidence type="ECO:0000313" key="2">
    <source>
        <dbReference type="EMBL" id="CAH3157452.1"/>
    </source>
</evidence>
<dbReference type="PANTHER" id="PTHR31535:SF3">
    <property type="entry name" value="REGULATORY PROTEIN ZESTE"/>
    <property type="match status" value="1"/>
</dbReference>
<proteinExistence type="predicted"/>
<sequence length="304" mass="29903">AILCCYFIDKASFGAVFTNLGASGRFGPTTLGSYYTGQDHDGQVKLSSGIQQWTVPYTGEYRVEAIGAAGGYGKTKDKKSSTSSYRGRGARMVGSFSLSKGEIIHILVGQEGTINNSPKYPFASGGGGGTFVVRGGSTPLIIAGGGGGMDTLLSRQPGCDASVSTTGNPGYRSWSGGSNGHGAQTADNDNSGGGGGGFYSSGRSSKMFGGTMGDGGEGGKGFLQGGVGGRAKFDNIAGGFGGGGGSTGLGGGAGGGGGYSGGSSGDNEYDSCGGGGGSYNVGKDQQSECCYNAAGHGRVIITLL</sequence>
<evidence type="ECO:0000313" key="3">
    <source>
        <dbReference type="Proteomes" id="UP001159428"/>
    </source>
</evidence>
<dbReference type="EMBL" id="CALNXJ010000064">
    <property type="protein sequence ID" value="CAH3157452.1"/>
    <property type="molecule type" value="Genomic_DNA"/>
</dbReference>
<keyword evidence="3" id="KW-1185">Reference proteome</keyword>
<dbReference type="PANTHER" id="PTHR31535">
    <property type="match status" value="1"/>
</dbReference>
<gene>
    <name evidence="2" type="ORF">PMEA_00029988</name>
</gene>
<dbReference type="Proteomes" id="UP001159428">
    <property type="component" value="Unassembled WGS sequence"/>
</dbReference>
<protein>
    <submittedName>
        <fullName evidence="2">Uncharacterized protein</fullName>
    </submittedName>
</protein>
<feature type="compositionally biased region" description="Polar residues" evidence="1">
    <location>
        <begin position="181"/>
        <end position="190"/>
    </location>
</feature>
<accession>A0AAU9XU28</accession>
<name>A0AAU9XU28_9CNID</name>
<reference evidence="2 3" key="1">
    <citation type="submission" date="2022-05" db="EMBL/GenBank/DDBJ databases">
        <authorList>
            <consortium name="Genoscope - CEA"/>
            <person name="William W."/>
        </authorList>
    </citation>
    <scope>NUCLEOTIDE SEQUENCE [LARGE SCALE GENOMIC DNA]</scope>
</reference>